<dbReference type="GO" id="GO:0008999">
    <property type="term" value="F:protein-N-terminal-alanine acetyltransferase activity"/>
    <property type="evidence" value="ECO:0007669"/>
    <property type="project" value="TreeGrafter"/>
</dbReference>
<dbReference type="PANTHER" id="PTHR43792:SF9">
    <property type="entry name" value="RIBOSOMAL-PROTEIN-ALANINE ACETYLTRANSFERASE"/>
    <property type="match status" value="1"/>
</dbReference>
<sequence length="199" mass="22598">MGTFHMECKDIVLREYAIGDLDALYVLTQEPEIMAFLPDWNVPKDTRREWMNRFEIPENRKFLQAVQEGGRIGELRLRLGIHSKTTGEFIGWCCTGMKEELSPPIREMVYAVSPLHRKKGYAAQAVQGLIRFLFDHTDTAELCALALPHNKASLRVIEKCGFVFWDTVEIGRETYNYYKLGKTGGTPGAGTIGGREIEP</sequence>
<keyword evidence="3" id="KW-1185">Reference proteome</keyword>
<dbReference type="AlphaFoldDB" id="H6NDG4"/>
<dbReference type="HOGENOM" id="CLU_013985_17_0_9"/>
<dbReference type="PROSITE" id="PS51186">
    <property type="entry name" value="GNAT"/>
    <property type="match status" value="1"/>
</dbReference>
<feature type="domain" description="N-acetyltransferase" evidence="1">
    <location>
        <begin position="11"/>
        <end position="181"/>
    </location>
</feature>
<accession>H6NDG4</accession>
<dbReference type="KEGG" id="pmq:PM3016_4554"/>
<dbReference type="Gene3D" id="3.40.630.30">
    <property type="match status" value="1"/>
</dbReference>
<dbReference type="Pfam" id="PF13302">
    <property type="entry name" value="Acetyltransf_3"/>
    <property type="match status" value="1"/>
</dbReference>
<dbReference type="InterPro" id="IPR016181">
    <property type="entry name" value="Acyl_CoA_acyltransferase"/>
</dbReference>
<name>H6NDG4_9BACL</name>
<organism evidence="2 3">
    <name type="scientific">Paenibacillus mucilaginosus 3016</name>
    <dbReference type="NCBI Taxonomy" id="1116391"/>
    <lineage>
        <taxon>Bacteria</taxon>
        <taxon>Bacillati</taxon>
        <taxon>Bacillota</taxon>
        <taxon>Bacilli</taxon>
        <taxon>Bacillales</taxon>
        <taxon>Paenibacillaceae</taxon>
        <taxon>Paenibacillus</taxon>
    </lineage>
</organism>
<dbReference type="InterPro" id="IPR051531">
    <property type="entry name" value="N-acetyltransferase"/>
</dbReference>
<dbReference type="PANTHER" id="PTHR43792">
    <property type="entry name" value="GNAT FAMILY, PUTATIVE (AFU_ORTHOLOGUE AFUA_3G00765)-RELATED-RELATED"/>
    <property type="match status" value="1"/>
</dbReference>
<dbReference type="InterPro" id="IPR000182">
    <property type="entry name" value="GNAT_dom"/>
</dbReference>
<proteinExistence type="predicted"/>
<reference evidence="2 3" key="1">
    <citation type="journal article" date="2012" name="J. Bacteriol.">
        <title>Complete Genome Sequence of Paenibacillus mucilaginosus 3016, a Bacterium Functional as Microbial Fertilizer.</title>
        <authorList>
            <person name="Ma M."/>
            <person name="Wang Z."/>
            <person name="Li L."/>
            <person name="Jiang X."/>
            <person name="Guan D."/>
            <person name="Cao F."/>
            <person name="Chen H."/>
            <person name="Wang X."/>
            <person name="Shen D."/>
            <person name="Du B."/>
            <person name="Li J."/>
        </authorList>
    </citation>
    <scope>NUCLEOTIDE SEQUENCE [LARGE SCALE GENOMIC DNA]</scope>
    <source>
        <strain evidence="2 3">3016</strain>
    </source>
</reference>
<dbReference type="STRING" id="1116391.PM3016_4554"/>
<dbReference type="EMBL" id="CP003235">
    <property type="protein sequence ID" value="AFC31304.1"/>
    <property type="molecule type" value="Genomic_DNA"/>
</dbReference>
<dbReference type="RefSeq" id="WP_014371038.1">
    <property type="nucleotide sequence ID" value="NC_016935.1"/>
</dbReference>
<dbReference type="SUPFAM" id="SSF55729">
    <property type="entry name" value="Acyl-CoA N-acyltransferases (Nat)"/>
    <property type="match status" value="1"/>
</dbReference>
<keyword evidence="2" id="KW-0808">Transferase</keyword>
<dbReference type="GO" id="GO:0005737">
    <property type="term" value="C:cytoplasm"/>
    <property type="evidence" value="ECO:0007669"/>
    <property type="project" value="TreeGrafter"/>
</dbReference>
<dbReference type="Proteomes" id="UP000007523">
    <property type="component" value="Chromosome"/>
</dbReference>
<evidence type="ECO:0000259" key="1">
    <source>
        <dbReference type="PROSITE" id="PS51186"/>
    </source>
</evidence>
<evidence type="ECO:0000313" key="3">
    <source>
        <dbReference type="Proteomes" id="UP000007523"/>
    </source>
</evidence>
<gene>
    <name evidence="2" type="ORF">PM3016_4554</name>
</gene>
<protein>
    <submittedName>
        <fullName evidence="2">GCN5-like N-acetyltransferase</fullName>
    </submittedName>
</protein>
<evidence type="ECO:0000313" key="2">
    <source>
        <dbReference type="EMBL" id="AFC31304.1"/>
    </source>
</evidence>